<name>A0A7M7R9F6_STRPU</name>
<dbReference type="GO" id="GO:0003723">
    <property type="term" value="F:RNA binding"/>
    <property type="evidence" value="ECO:0000318"/>
    <property type="project" value="GO_Central"/>
</dbReference>
<sequence length="144" mass="16236">MAAPKEIAKNLEDFKAALCEVENVFEPMNSVSLADINGKLDSLDKAKLQLTFAYSINSFFWMYLCTQGVDPRNHPIKQELGRIQKYMSRVKDIADKKKAAKLDKGAAKRFIKNALWENEAGKDKSQATKRKVEDEPAGPSKKSR</sequence>
<dbReference type="GO" id="GO:0003677">
    <property type="term" value="F:DNA binding"/>
    <property type="evidence" value="ECO:0000318"/>
    <property type="project" value="GO_Central"/>
</dbReference>
<reference evidence="9" key="2">
    <citation type="submission" date="2021-01" db="UniProtKB">
        <authorList>
            <consortium name="EnsemblMetazoa"/>
        </authorList>
    </citation>
    <scope>IDENTIFICATION</scope>
</reference>
<feature type="region of interest" description="Disordered" evidence="8">
    <location>
        <begin position="120"/>
        <end position="144"/>
    </location>
</feature>
<dbReference type="OMA" id="KLMSMPR"/>
<evidence type="ECO:0000256" key="7">
    <source>
        <dbReference type="RuleBase" id="RU368003"/>
    </source>
</evidence>
<evidence type="ECO:0000256" key="4">
    <source>
        <dbReference type="ARBA" id="ARBA00022552"/>
    </source>
</evidence>
<evidence type="ECO:0000313" key="9">
    <source>
        <dbReference type="EnsemblMetazoa" id="XP_781000"/>
    </source>
</evidence>
<dbReference type="GO" id="GO:0005737">
    <property type="term" value="C:cytoplasm"/>
    <property type="evidence" value="ECO:0007669"/>
    <property type="project" value="UniProtKB-SubCell"/>
</dbReference>
<dbReference type="GeneID" id="575510"/>
<reference evidence="10" key="1">
    <citation type="submission" date="2015-02" db="EMBL/GenBank/DDBJ databases">
        <title>Genome sequencing for Strongylocentrotus purpuratus.</title>
        <authorList>
            <person name="Murali S."/>
            <person name="Liu Y."/>
            <person name="Vee V."/>
            <person name="English A."/>
            <person name="Wang M."/>
            <person name="Skinner E."/>
            <person name="Han Y."/>
            <person name="Muzny D.M."/>
            <person name="Worley K.C."/>
            <person name="Gibbs R.A."/>
        </authorList>
    </citation>
    <scope>NUCLEOTIDE SEQUENCE</scope>
</reference>
<evidence type="ECO:0000256" key="5">
    <source>
        <dbReference type="ARBA" id="ARBA00022884"/>
    </source>
</evidence>
<keyword evidence="4 7" id="KW-0698">rRNA processing</keyword>
<dbReference type="GO" id="GO:0000460">
    <property type="term" value="P:maturation of 5.8S rRNA"/>
    <property type="evidence" value="ECO:0000318"/>
    <property type="project" value="GO_Central"/>
</dbReference>
<keyword evidence="10" id="KW-1185">Reference proteome</keyword>
<dbReference type="PANTHER" id="PTHR15341:SF3">
    <property type="entry name" value="NUCLEAR NUCLEIC ACID-BINDING PROTEIN C1D"/>
    <property type="match status" value="1"/>
</dbReference>
<dbReference type="OrthoDB" id="1421013at2759"/>
<keyword evidence="5 7" id="KW-0694">RNA-binding</keyword>
<evidence type="ECO:0000313" key="10">
    <source>
        <dbReference type="Proteomes" id="UP000007110"/>
    </source>
</evidence>
<proteinExistence type="inferred from homology"/>
<keyword evidence="7" id="KW-0238">DNA-binding</keyword>
<dbReference type="GO" id="GO:0010468">
    <property type="term" value="P:regulation of gene expression"/>
    <property type="evidence" value="ECO:0000318"/>
    <property type="project" value="GO_Central"/>
</dbReference>
<dbReference type="Proteomes" id="UP000007110">
    <property type="component" value="Unassembled WGS sequence"/>
</dbReference>
<feature type="compositionally biased region" description="Basic and acidic residues" evidence="8">
    <location>
        <begin position="120"/>
        <end position="134"/>
    </location>
</feature>
<evidence type="ECO:0000256" key="6">
    <source>
        <dbReference type="ARBA" id="ARBA00023242"/>
    </source>
</evidence>
<comment type="subcellular location">
    <subcellularLocation>
        <location evidence="7">Cytoplasm</location>
    </subcellularLocation>
    <subcellularLocation>
        <location evidence="7">Nucleus</location>
        <location evidence="7">Nucleolus</location>
    </subcellularLocation>
    <subcellularLocation>
        <location evidence="1 7">Nucleus</location>
    </subcellularLocation>
</comment>
<organism evidence="9 10">
    <name type="scientific">Strongylocentrotus purpuratus</name>
    <name type="common">Purple sea urchin</name>
    <dbReference type="NCBI Taxonomy" id="7668"/>
    <lineage>
        <taxon>Eukaryota</taxon>
        <taxon>Metazoa</taxon>
        <taxon>Echinodermata</taxon>
        <taxon>Eleutherozoa</taxon>
        <taxon>Echinozoa</taxon>
        <taxon>Echinoidea</taxon>
        <taxon>Euechinoidea</taxon>
        <taxon>Echinacea</taxon>
        <taxon>Camarodonta</taxon>
        <taxon>Echinidea</taxon>
        <taxon>Strongylocentrotidae</taxon>
        <taxon>Strongylocentrotus</taxon>
    </lineage>
</organism>
<dbReference type="Pfam" id="PF04000">
    <property type="entry name" value="Sas10_Utp3"/>
    <property type="match status" value="1"/>
</dbReference>
<comment type="subunit">
    <text evidence="7">Monomer and homodimer.</text>
</comment>
<evidence type="ECO:0000256" key="3">
    <source>
        <dbReference type="ARBA" id="ARBA00015212"/>
    </source>
</evidence>
<dbReference type="InterPro" id="IPR011082">
    <property type="entry name" value="Exosome-assoc_fac/DNA_repair"/>
</dbReference>
<evidence type="ECO:0000256" key="8">
    <source>
        <dbReference type="SAM" id="MobiDB-lite"/>
    </source>
</evidence>
<comment type="similarity">
    <text evidence="2 7">Belongs to the C1D family.</text>
</comment>
<dbReference type="GO" id="GO:0005730">
    <property type="term" value="C:nucleolus"/>
    <property type="evidence" value="ECO:0000318"/>
    <property type="project" value="GO_Central"/>
</dbReference>
<accession>A0A7M7R9F6</accession>
<dbReference type="FunCoup" id="A0A7M7R9F6">
    <property type="interactions" value="1393"/>
</dbReference>
<evidence type="ECO:0000256" key="1">
    <source>
        <dbReference type="ARBA" id="ARBA00004123"/>
    </source>
</evidence>
<dbReference type="CTD" id="10438"/>
<dbReference type="KEGG" id="spu:575510"/>
<keyword evidence="6 7" id="KW-0539">Nucleus</keyword>
<dbReference type="PANTHER" id="PTHR15341">
    <property type="entry name" value="SUN-COR STEROID HORMONE RECEPTOR CO-REPRESSOR"/>
    <property type="match status" value="1"/>
</dbReference>
<protein>
    <recommendedName>
        <fullName evidence="3 7">Nuclear nucleic acid-binding protein C1D</fullName>
    </recommendedName>
</protein>
<dbReference type="InterPro" id="IPR007146">
    <property type="entry name" value="Sas10/Utp3/C1D"/>
</dbReference>
<dbReference type="GO" id="GO:0000178">
    <property type="term" value="C:exosome (RNase complex)"/>
    <property type="evidence" value="ECO:0000318"/>
    <property type="project" value="GO_Central"/>
</dbReference>
<keyword evidence="7" id="KW-0963">Cytoplasm</keyword>
<evidence type="ECO:0000256" key="2">
    <source>
        <dbReference type="ARBA" id="ARBA00009154"/>
    </source>
</evidence>
<comment type="function">
    <text evidence="7">Plays a role in the recruitment of the exosome to pre-rRNA to mediate the 3'-5' end processing of the 5.8S rRNA.</text>
</comment>
<dbReference type="RefSeq" id="XP_781000.2">
    <property type="nucleotide sequence ID" value="XM_775907.4"/>
</dbReference>
<dbReference type="AlphaFoldDB" id="A0A7M7R9F6"/>
<dbReference type="EnsemblMetazoa" id="XM_775907">
    <property type="protein sequence ID" value="XP_781000"/>
    <property type="gene ID" value="LOC575510"/>
</dbReference>
<dbReference type="InParanoid" id="A0A7M7R9F6"/>